<evidence type="ECO:0000256" key="4">
    <source>
        <dbReference type="ARBA" id="ARBA00022755"/>
    </source>
</evidence>
<evidence type="ECO:0000256" key="5">
    <source>
        <dbReference type="ARBA" id="ARBA00022801"/>
    </source>
</evidence>
<dbReference type="GO" id="GO:0005737">
    <property type="term" value="C:cytoplasm"/>
    <property type="evidence" value="ECO:0007669"/>
    <property type="project" value="TreeGrafter"/>
</dbReference>
<dbReference type="SUPFAM" id="SSF52317">
    <property type="entry name" value="Class I glutamine amidotransferase-like"/>
    <property type="match status" value="1"/>
</dbReference>
<dbReference type="GO" id="GO:0016787">
    <property type="term" value="F:hydrolase activity"/>
    <property type="evidence" value="ECO:0007669"/>
    <property type="project" value="UniProtKB-KW"/>
</dbReference>
<dbReference type="EMBL" id="SJPU01000001">
    <property type="protein sequence ID" value="TWU18807.1"/>
    <property type="molecule type" value="Genomic_DNA"/>
</dbReference>
<keyword evidence="6" id="KW-0067">ATP-binding</keyword>
<organism evidence="8 9">
    <name type="scientific">Allorhodopirellula heiligendammensis</name>
    <dbReference type="NCBI Taxonomy" id="2714739"/>
    <lineage>
        <taxon>Bacteria</taxon>
        <taxon>Pseudomonadati</taxon>
        <taxon>Planctomycetota</taxon>
        <taxon>Planctomycetia</taxon>
        <taxon>Pirellulales</taxon>
        <taxon>Pirellulaceae</taxon>
        <taxon>Allorhodopirellula</taxon>
    </lineage>
</organism>
<dbReference type="PANTHER" id="PTHR10099">
    <property type="entry name" value="PHOSPHORIBOSYLFORMYLGLYCINAMIDINE SYNTHASE"/>
    <property type="match status" value="1"/>
</dbReference>
<dbReference type="GO" id="GO:0005524">
    <property type="term" value="F:ATP binding"/>
    <property type="evidence" value="ECO:0007669"/>
    <property type="project" value="UniProtKB-KW"/>
</dbReference>
<keyword evidence="7" id="KW-0315">Glutamine amidotransferase</keyword>
<sequence length="289" mass="31742">MSAPRVLVLRAPGTNCDVETAHAFEVAGATAERIHVGRLMDNPALHKRYQILCIPGGFSYGDDIAAGRILATRMRHHLDDMIHHFVDSGDNLVLGICNGMQVLMRLGVLTSGVSTPEAVAVASGGETDSNTNWQGDSSYQHEVPPATLTWNNHGRFEARWVHLTVDQTPCVFLKNITQMYLPMAHAEGKFVARDADALEELRSTGRLPLRYCDESGKIQSETLQFPCNPNGGDANVAGVCDASGRVFGLMPHPERHIDATQHPFWTRRKTQPAEGDGLAMFRNAVEWFA</sequence>
<dbReference type="PANTHER" id="PTHR10099:SF1">
    <property type="entry name" value="PHOSPHORIBOSYLFORMYLGLYCINAMIDINE SYNTHASE"/>
    <property type="match status" value="1"/>
</dbReference>
<evidence type="ECO:0000313" key="9">
    <source>
        <dbReference type="Proteomes" id="UP000319908"/>
    </source>
</evidence>
<evidence type="ECO:0000256" key="7">
    <source>
        <dbReference type="ARBA" id="ARBA00022962"/>
    </source>
</evidence>
<dbReference type="Proteomes" id="UP000319908">
    <property type="component" value="Unassembled WGS sequence"/>
</dbReference>
<comment type="caution">
    <text evidence="8">The sequence shown here is derived from an EMBL/GenBank/DDBJ whole genome shotgun (WGS) entry which is preliminary data.</text>
</comment>
<dbReference type="GO" id="GO:0006189">
    <property type="term" value="P:'de novo' IMP biosynthetic process"/>
    <property type="evidence" value="ECO:0007669"/>
    <property type="project" value="InterPro"/>
</dbReference>
<keyword evidence="3" id="KW-0547">Nucleotide-binding</keyword>
<dbReference type="SMART" id="SM01211">
    <property type="entry name" value="GATase_5"/>
    <property type="match status" value="1"/>
</dbReference>
<dbReference type="EC" id="6.3.5.3" evidence="8"/>
<dbReference type="InterPro" id="IPR010075">
    <property type="entry name" value="PRibForGlyAmidine_synth_PurQ"/>
</dbReference>
<dbReference type="InterPro" id="IPR029062">
    <property type="entry name" value="Class_I_gatase-like"/>
</dbReference>
<evidence type="ECO:0000256" key="2">
    <source>
        <dbReference type="ARBA" id="ARBA00022598"/>
    </source>
</evidence>
<dbReference type="OrthoDB" id="9804441at2"/>
<dbReference type="RefSeq" id="WP_146405780.1">
    <property type="nucleotide sequence ID" value="NZ_SJPU01000001.1"/>
</dbReference>
<keyword evidence="1" id="KW-0963">Cytoplasm</keyword>
<dbReference type="GO" id="GO:0004642">
    <property type="term" value="F:phosphoribosylformylglycinamidine synthase activity"/>
    <property type="evidence" value="ECO:0007669"/>
    <property type="project" value="UniProtKB-EC"/>
</dbReference>
<dbReference type="Pfam" id="PF13507">
    <property type="entry name" value="GATase_5"/>
    <property type="match status" value="1"/>
</dbReference>
<gene>
    <name evidence="8" type="primary">purQ</name>
    <name evidence="8" type="ORF">Poly21_09730</name>
</gene>
<name>A0A5C6C4A1_9BACT</name>
<evidence type="ECO:0000256" key="3">
    <source>
        <dbReference type="ARBA" id="ARBA00022741"/>
    </source>
</evidence>
<accession>A0A5C6C4A1</accession>
<keyword evidence="4" id="KW-0658">Purine biosynthesis</keyword>
<evidence type="ECO:0000256" key="1">
    <source>
        <dbReference type="ARBA" id="ARBA00022490"/>
    </source>
</evidence>
<dbReference type="AlphaFoldDB" id="A0A5C6C4A1"/>
<dbReference type="PROSITE" id="PS51273">
    <property type="entry name" value="GATASE_TYPE_1"/>
    <property type="match status" value="1"/>
</dbReference>
<reference evidence="8 9" key="1">
    <citation type="journal article" date="2020" name="Antonie Van Leeuwenhoek">
        <title>Rhodopirellula heiligendammensis sp. nov., Rhodopirellula pilleata sp. nov., and Rhodopirellula solitaria sp. nov. isolated from natural or artificial marine surfaces in Northern Germany and California, USA, and emended description of the genus Rhodopirellula.</title>
        <authorList>
            <person name="Kallscheuer N."/>
            <person name="Wiegand S."/>
            <person name="Jogler M."/>
            <person name="Boedeker C."/>
            <person name="Peeters S.H."/>
            <person name="Rast P."/>
            <person name="Heuer A."/>
            <person name="Jetten M.S.M."/>
            <person name="Rohde M."/>
            <person name="Jogler C."/>
        </authorList>
    </citation>
    <scope>NUCLEOTIDE SEQUENCE [LARGE SCALE GENOMIC DNA]</scope>
    <source>
        <strain evidence="8 9">Poly21</strain>
    </source>
</reference>
<proteinExistence type="predicted"/>
<evidence type="ECO:0000256" key="6">
    <source>
        <dbReference type="ARBA" id="ARBA00022840"/>
    </source>
</evidence>
<evidence type="ECO:0000313" key="8">
    <source>
        <dbReference type="EMBL" id="TWU18807.1"/>
    </source>
</evidence>
<keyword evidence="5" id="KW-0378">Hydrolase</keyword>
<keyword evidence="2 8" id="KW-0436">Ligase</keyword>
<dbReference type="Gene3D" id="3.40.50.880">
    <property type="match status" value="1"/>
</dbReference>
<keyword evidence="9" id="KW-1185">Reference proteome</keyword>
<protein>
    <submittedName>
        <fullName evidence="8">Phosphoribosylformylglycinamidine synthase</fullName>
        <ecNumber evidence="8">6.3.5.3</ecNumber>
    </submittedName>
</protein>
<dbReference type="NCBIfam" id="TIGR01737">
    <property type="entry name" value="FGAM_synth_I"/>
    <property type="match status" value="1"/>
</dbReference>